<dbReference type="PRINTS" id="PR00301">
    <property type="entry name" value="HEATSHOCK70"/>
</dbReference>
<evidence type="ECO:0000256" key="4">
    <source>
        <dbReference type="RuleBase" id="RU003322"/>
    </source>
</evidence>
<dbReference type="Proteomes" id="UP001055658">
    <property type="component" value="Chromosome"/>
</dbReference>
<dbReference type="PROSITE" id="PS00297">
    <property type="entry name" value="HSP70_1"/>
    <property type="match status" value="1"/>
</dbReference>
<dbReference type="Gene3D" id="2.60.34.10">
    <property type="entry name" value="Substrate Binding Domain Of DNAk, Chain A, domain 1"/>
    <property type="match status" value="1"/>
</dbReference>
<dbReference type="InterPro" id="IPR013126">
    <property type="entry name" value="Hsp_70_fam"/>
</dbReference>
<dbReference type="PANTHER" id="PTHR19375">
    <property type="entry name" value="HEAT SHOCK PROTEIN 70KDA"/>
    <property type="match status" value="1"/>
</dbReference>
<proteinExistence type="inferred from homology"/>
<gene>
    <name evidence="5" type="ORF">MJO52_06935</name>
</gene>
<dbReference type="SUPFAM" id="SSF53067">
    <property type="entry name" value="Actin-like ATPase domain"/>
    <property type="match status" value="2"/>
</dbReference>
<comment type="similarity">
    <text evidence="1 4">Belongs to the heat shock protein 70 family.</text>
</comment>
<keyword evidence="2 4" id="KW-0547">Nucleotide-binding</keyword>
<evidence type="ECO:0000256" key="2">
    <source>
        <dbReference type="ARBA" id="ARBA00022741"/>
    </source>
</evidence>
<dbReference type="InterPro" id="IPR043129">
    <property type="entry name" value="ATPase_NBD"/>
</dbReference>
<evidence type="ECO:0000313" key="5">
    <source>
        <dbReference type="EMBL" id="USD22868.1"/>
    </source>
</evidence>
<dbReference type="RefSeq" id="WP_252085221.1">
    <property type="nucleotide sequence ID" value="NZ_CP092418.1"/>
</dbReference>
<evidence type="ECO:0000313" key="6">
    <source>
        <dbReference type="Proteomes" id="UP001055658"/>
    </source>
</evidence>
<reference evidence="5" key="1">
    <citation type="submission" date="2022-02" db="EMBL/GenBank/DDBJ databases">
        <title>Coral-associated bacteria.</title>
        <authorList>
            <person name="Tang K."/>
            <person name="Wang X."/>
        </authorList>
    </citation>
    <scope>NUCLEOTIDE SEQUENCE</scope>
    <source>
        <strain evidence="5">SCSIO 43006</strain>
    </source>
</reference>
<dbReference type="InterPro" id="IPR029047">
    <property type="entry name" value="HSP70_peptide-bd_sf"/>
</dbReference>
<evidence type="ECO:0000256" key="1">
    <source>
        <dbReference type="ARBA" id="ARBA00007381"/>
    </source>
</evidence>
<sequence length="563" mass="62171">MAIIGIDLGTTNSACGVLTEDGVKLIPNRLGEALTPSVVGLDDTGKLVVGKTAKERLINHSDTTVAAFKRLMGTDHQVKLGRQQFTATELSALVLRSLKEDAEAFLGEEVSEAVISVPAYFNDNQRQATKLAGELAGLKVERLINEPTAAAIAYGLHDKREGNFLVLDLGGGTFDVSILEFFDGIMEVHASAGDNYLGGEDFVEAMIDSVLEELQLKKSSLKPRELQNLYMQLETTKRRISQQAEQLLKLNLGGRALEWKATPEWFEKLSTPLLLRAKRPIERTMRDADLPPAKIDEVVLVGGSTRLALFRSMVGRMFGRLPSCHLDPDTVVAMGAAIQAGLKEKNSALDDIVLTDVCPYTLGTGIVNEDSPQLGNYFLPIIERNTVVPVSIVRSVCTARDDQEEVCIDVYQGENRLVKKNVYLGELTVPVPKKPRGEEVVEVRYSYDMNGLLEVDVTVVSTGKTFNKLVEFTPGALNEQDKAQALEKLAKLKFHPREDEENRALLARGERLYEASLGEQRDYIAKLLASFDRVLDKQNLVEIGKARAELTEIFDKLDGEDWI</sequence>
<dbReference type="InterPro" id="IPR018181">
    <property type="entry name" value="Heat_shock_70_CS"/>
</dbReference>
<dbReference type="SUPFAM" id="SSF100920">
    <property type="entry name" value="Heat shock protein 70kD (HSP70), peptide-binding domain"/>
    <property type="match status" value="1"/>
</dbReference>
<dbReference type="Pfam" id="PF00012">
    <property type="entry name" value="HSP70"/>
    <property type="match status" value="1"/>
</dbReference>
<dbReference type="PROSITE" id="PS00329">
    <property type="entry name" value="HSP70_2"/>
    <property type="match status" value="1"/>
</dbReference>
<name>A0ABY4VI76_9GAMM</name>
<evidence type="ECO:0000256" key="3">
    <source>
        <dbReference type="ARBA" id="ARBA00022840"/>
    </source>
</evidence>
<dbReference type="EMBL" id="CP092418">
    <property type="protein sequence ID" value="USD22868.1"/>
    <property type="molecule type" value="Genomic_DNA"/>
</dbReference>
<keyword evidence="3 4" id="KW-0067">ATP-binding</keyword>
<dbReference type="Gene3D" id="3.90.640.10">
    <property type="entry name" value="Actin, Chain A, domain 4"/>
    <property type="match status" value="1"/>
</dbReference>
<accession>A0ABY4VI76</accession>
<keyword evidence="6" id="KW-1185">Reference proteome</keyword>
<organism evidence="5 6">
    <name type="scientific">Microbulbifer variabilis</name>
    <dbReference type="NCBI Taxonomy" id="266805"/>
    <lineage>
        <taxon>Bacteria</taxon>
        <taxon>Pseudomonadati</taxon>
        <taxon>Pseudomonadota</taxon>
        <taxon>Gammaproteobacteria</taxon>
        <taxon>Cellvibrionales</taxon>
        <taxon>Microbulbiferaceae</taxon>
        <taxon>Microbulbifer</taxon>
    </lineage>
</organism>
<dbReference type="Gene3D" id="3.30.420.40">
    <property type="match status" value="2"/>
</dbReference>
<protein>
    <submittedName>
        <fullName evidence="5">Molecular chaperone HscC</fullName>
    </submittedName>
</protein>